<feature type="region of interest" description="Disordered" evidence="1">
    <location>
        <begin position="136"/>
        <end position="156"/>
    </location>
</feature>
<feature type="region of interest" description="Disordered" evidence="1">
    <location>
        <begin position="1"/>
        <end position="121"/>
    </location>
</feature>
<organism evidence="2 3">
    <name type="scientific">Apiospora saccharicola</name>
    <dbReference type="NCBI Taxonomy" id="335842"/>
    <lineage>
        <taxon>Eukaryota</taxon>
        <taxon>Fungi</taxon>
        <taxon>Dikarya</taxon>
        <taxon>Ascomycota</taxon>
        <taxon>Pezizomycotina</taxon>
        <taxon>Sordariomycetes</taxon>
        <taxon>Xylariomycetidae</taxon>
        <taxon>Amphisphaeriales</taxon>
        <taxon>Apiosporaceae</taxon>
        <taxon>Apiospora</taxon>
    </lineage>
</organism>
<feature type="compositionally biased region" description="Acidic residues" evidence="1">
    <location>
        <begin position="353"/>
        <end position="363"/>
    </location>
</feature>
<dbReference type="EMBL" id="JAQQWM010000009">
    <property type="protein sequence ID" value="KAK8045745.1"/>
    <property type="molecule type" value="Genomic_DNA"/>
</dbReference>
<feature type="compositionally biased region" description="Low complexity" evidence="1">
    <location>
        <begin position="261"/>
        <end position="279"/>
    </location>
</feature>
<reference evidence="2 3" key="1">
    <citation type="submission" date="2023-01" db="EMBL/GenBank/DDBJ databases">
        <title>Analysis of 21 Apiospora genomes using comparative genomics revels a genus with tremendous synthesis potential of carbohydrate active enzymes and secondary metabolites.</title>
        <authorList>
            <person name="Sorensen T."/>
        </authorList>
    </citation>
    <scope>NUCLEOTIDE SEQUENCE [LARGE SCALE GENOMIC DNA]</scope>
    <source>
        <strain evidence="2 3">CBS 83171</strain>
    </source>
</reference>
<sequence length="363" mass="38530">MSQPTSGSSQQPQRTPLPSLPRKQDMARPTEASPPSAGSLTTRHLFGRAPDAQLARRGRAPSSPRSGMSSPSPQATPPRPRVPHKRRSPEPDDTDSEEEIYDGHERESANALELTIERGSSRLKPIVRRPLPSCSELVRSLGDPSTKRTSATSPPLGEGWVAAAWAEKMGLDDFMLPPPALEQQPRIFQGEIRHPLPTPPVWAEPSSVLSTSMMLLTVRGFATPPETQTEVPAPSQTLPAASAPEALAPAPVAVAVASAAASSASSAASAASTSPPARATSKEPHAKTKNANKKADSLDGEDGEPNPNGPCVKCLENPTKPRDCRTAKNRQTGTKCNHCTRKKIKCKQPPNPDPEETEVEGAA</sequence>
<dbReference type="Proteomes" id="UP001446871">
    <property type="component" value="Unassembled WGS sequence"/>
</dbReference>
<feature type="region of interest" description="Disordered" evidence="1">
    <location>
        <begin position="261"/>
        <end position="363"/>
    </location>
</feature>
<evidence type="ECO:0000313" key="3">
    <source>
        <dbReference type="Proteomes" id="UP001446871"/>
    </source>
</evidence>
<evidence type="ECO:0008006" key="4">
    <source>
        <dbReference type="Google" id="ProtNLM"/>
    </source>
</evidence>
<evidence type="ECO:0000313" key="2">
    <source>
        <dbReference type="EMBL" id="KAK8045745.1"/>
    </source>
</evidence>
<protein>
    <recommendedName>
        <fullName evidence="4">Zn(2)-C6 fungal-type domain-containing protein</fullName>
    </recommendedName>
</protein>
<gene>
    <name evidence="2" type="ORF">PG996_013809</name>
</gene>
<feature type="compositionally biased region" description="Acidic residues" evidence="1">
    <location>
        <begin position="91"/>
        <end position="100"/>
    </location>
</feature>
<name>A0ABR1TGI6_9PEZI</name>
<proteinExistence type="predicted"/>
<keyword evidence="3" id="KW-1185">Reference proteome</keyword>
<feature type="compositionally biased region" description="Low complexity" evidence="1">
    <location>
        <begin position="60"/>
        <end position="73"/>
    </location>
</feature>
<comment type="caution">
    <text evidence="2">The sequence shown here is derived from an EMBL/GenBank/DDBJ whole genome shotgun (WGS) entry which is preliminary data.</text>
</comment>
<feature type="compositionally biased region" description="Low complexity" evidence="1">
    <location>
        <begin position="1"/>
        <end position="16"/>
    </location>
</feature>
<evidence type="ECO:0000256" key="1">
    <source>
        <dbReference type="SAM" id="MobiDB-lite"/>
    </source>
</evidence>
<accession>A0ABR1TGI6</accession>